<dbReference type="EMBL" id="PFFQ01000059">
    <property type="protein sequence ID" value="PIW14571.1"/>
    <property type="molecule type" value="Genomic_DNA"/>
</dbReference>
<evidence type="ECO:0000313" key="1">
    <source>
        <dbReference type="EMBL" id="PIW14571.1"/>
    </source>
</evidence>
<reference evidence="1 2" key="1">
    <citation type="submission" date="2017-09" db="EMBL/GenBank/DDBJ databases">
        <title>Depth-based differentiation of microbial function through sediment-hosted aquifers and enrichment of novel symbionts in the deep terrestrial subsurface.</title>
        <authorList>
            <person name="Probst A.J."/>
            <person name="Ladd B."/>
            <person name="Jarett J.K."/>
            <person name="Geller-Mcgrath D.E."/>
            <person name="Sieber C.M."/>
            <person name="Emerson J.B."/>
            <person name="Anantharaman K."/>
            <person name="Thomas B.C."/>
            <person name="Malmstrom R."/>
            <person name="Stieglmeier M."/>
            <person name="Klingl A."/>
            <person name="Woyke T."/>
            <person name="Ryan C.M."/>
            <person name="Banfield J.F."/>
        </authorList>
    </citation>
    <scope>NUCLEOTIDE SEQUENCE [LARGE SCALE GENOMIC DNA]</scope>
    <source>
        <strain evidence="1">CG17_big_fil_post_rev_8_21_14_2_50_48_46</strain>
    </source>
</reference>
<dbReference type="Proteomes" id="UP000231019">
    <property type="component" value="Unassembled WGS sequence"/>
</dbReference>
<evidence type="ECO:0000313" key="2">
    <source>
        <dbReference type="Proteomes" id="UP000231019"/>
    </source>
</evidence>
<accession>A0A2M7FYY1</accession>
<gene>
    <name evidence="1" type="ORF">COW36_21270</name>
</gene>
<sequence>MRQLLFYIQVSNPRVINCEKQVCNDLFDAAELLFPLFTEKAFMVWNGIWLPIDYKYDLCVILEDILYFLNLIMNDEAGFVKVCFGSDTFQADWNIRWKEDLLEIQSVWNSIHGGKEILVALNNSPNITMSKNQFISEWKGLLSKIVHAIRESGLKFIDQQSYMLLQDLEKKIPQEGCLYNPHFEII</sequence>
<dbReference type="AlphaFoldDB" id="A0A2M7FYY1"/>
<protein>
    <submittedName>
        <fullName evidence="1">Uncharacterized protein</fullName>
    </submittedName>
</protein>
<organism evidence="1 2">
    <name type="scientific">bacterium (Candidatus Blackallbacteria) CG17_big_fil_post_rev_8_21_14_2_50_48_46</name>
    <dbReference type="NCBI Taxonomy" id="2014261"/>
    <lineage>
        <taxon>Bacteria</taxon>
        <taxon>Candidatus Blackallbacteria</taxon>
    </lineage>
</organism>
<proteinExistence type="predicted"/>
<name>A0A2M7FYY1_9BACT</name>
<comment type="caution">
    <text evidence="1">The sequence shown here is derived from an EMBL/GenBank/DDBJ whole genome shotgun (WGS) entry which is preliminary data.</text>
</comment>